<evidence type="ECO:0000256" key="3">
    <source>
        <dbReference type="ARBA" id="ARBA00022598"/>
    </source>
</evidence>
<evidence type="ECO:0000259" key="4">
    <source>
        <dbReference type="Pfam" id="PF00501"/>
    </source>
</evidence>
<comment type="caution">
    <text evidence="5">The sequence shown here is derived from an EMBL/GenBank/DDBJ whole genome shotgun (WGS) entry which is preliminary data.</text>
</comment>
<keyword evidence="1" id="KW-0596">Phosphopantetheine</keyword>
<proteinExistence type="predicted"/>
<dbReference type="Proteomes" id="UP000283569">
    <property type="component" value="Unassembled WGS sequence"/>
</dbReference>
<accession>A0A420SCG0</accession>
<evidence type="ECO:0000313" key="6">
    <source>
        <dbReference type="Proteomes" id="UP000283569"/>
    </source>
</evidence>
<dbReference type="EMBL" id="MRDB01000081">
    <property type="protein sequence ID" value="RKL26946.1"/>
    <property type="molecule type" value="Genomic_DNA"/>
</dbReference>
<dbReference type="GO" id="GO:0005737">
    <property type="term" value="C:cytoplasm"/>
    <property type="evidence" value="ECO:0007669"/>
    <property type="project" value="TreeGrafter"/>
</dbReference>
<dbReference type="SUPFAM" id="SSF52777">
    <property type="entry name" value="CoA-dependent acyltransferases"/>
    <property type="match status" value="1"/>
</dbReference>
<dbReference type="PANTHER" id="PTHR45527">
    <property type="entry name" value="NONRIBOSOMAL PEPTIDE SYNTHETASE"/>
    <property type="match status" value="1"/>
</dbReference>
<evidence type="ECO:0000313" key="5">
    <source>
        <dbReference type="EMBL" id="RKL26946.1"/>
    </source>
</evidence>
<name>A0A420SCG0_GIBIN</name>
<sequence length="408" mass="45510">MAVPGSEASQSLYARHGVTIASILHAAWVLSLRTYTGNGEVHFGYLASGHDAPIQGVTSLIRSLNNMLNCHVNLNRSMTVAFLRVPVPMSLLACRATSLAESVDKPIVNVNLISPETRGELDAWSIISMQELLTEFVHTLFEQHVEEIPEHQAICVYDRKFIYRKLNEATNAFMDHLHSLGEFTPKLEDFIITRFDKSDWVTVSQTATFNAGAAVAVVDPTHPINHFKTIVHDLKVFILLTETKYKERFQSIFSRVVVVDPGSLDSPGPQLDAPSTGVNGNSLSYFVFTSRSTGNLKGILIEHKSLSAVSKYFAKSYQVECTRALQFAAKTFNLSVRETFINLLNEGCLCILSKRRLLENLTGAVYHPQVNWAFLTPNPKGDLSSKRQATSYKHPARRTLYMPSVSHR</sequence>
<dbReference type="GO" id="GO:0031177">
    <property type="term" value="F:phosphopantetheine binding"/>
    <property type="evidence" value="ECO:0007669"/>
    <property type="project" value="TreeGrafter"/>
</dbReference>
<dbReference type="GO" id="GO:0043041">
    <property type="term" value="P:amino acid activation for nonribosomal peptide biosynthetic process"/>
    <property type="evidence" value="ECO:0007669"/>
    <property type="project" value="TreeGrafter"/>
</dbReference>
<feature type="domain" description="AMP-dependent synthetase/ligase" evidence="4">
    <location>
        <begin position="141"/>
        <end position="377"/>
    </location>
</feature>
<dbReference type="GO" id="GO:0016874">
    <property type="term" value="F:ligase activity"/>
    <property type="evidence" value="ECO:0007669"/>
    <property type="project" value="UniProtKB-KW"/>
</dbReference>
<reference evidence="5 6" key="1">
    <citation type="journal article" date="2018" name="Sci. Rep.">
        <title>Characterisation of pathogen-specific regions and novel effector candidates in Fusarium oxysporum f. sp. cepae.</title>
        <authorList>
            <person name="Armitage A.D."/>
            <person name="Taylor A."/>
            <person name="Sobczyk M.K."/>
            <person name="Baxter L."/>
            <person name="Greenfield B.P."/>
            <person name="Bates H.J."/>
            <person name="Wilson F."/>
            <person name="Jackson A.C."/>
            <person name="Ott S."/>
            <person name="Harrison R.J."/>
            <person name="Clarkson J.P."/>
        </authorList>
    </citation>
    <scope>NUCLEOTIDE SEQUENCE [LARGE SCALE GENOMIC DNA]</scope>
    <source>
        <strain evidence="5 6">Fp_A8</strain>
    </source>
</reference>
<dbReference type="Gene3D" id="3.30.559.30">
    <property type="entry name" value="Nonribosomal peptide synthetase, condensation domain"/>
    <property type="match status" value="1"/>
</dbReference>
<organism evidence="5 6">
    <name type="scientific">Gibberella intermedia</name>
    <name type="common">Bulb rot disease fungus</name>
    <name type="synonym">Fusarium proliferatum</name>
    <dbReference type="NCBI Taxonomy" id="948311"/>
    <lineage>
        <taxon>Eukaryota</taxon>
        <taxon>Fungi</taxon>
        <taxon>Dikarya</taxon>
        <taxon>Ascomycota</taxon>
        <taxon>Pezizomycotina</taxon>
        <taxon>Sordariomycetes</taxon>
        <taxon>Hypocreomycetidae</taxon>
        <taxon>Hypocreales</taxon>
        <taxon>Nectriaceae</taxon>
        <taxon>Fusarium</taxon>
        <taxon>Fusarium fujikuroi species complex</taxon>
    </lineage>
</organism>
<dbReference type="InterPro" id="IPR042099">
    <property type="entry name" value="ANL_N_sf"/>
</dbReference>
<dbReference type="GO" id="GO:0044550">
    <property type="term" value="P:secondary metabolite biosynthetic process"/>
    <property type="evidence" value="ECO:0007669"/>
    <property type="project" value="TreeGrafter"/>
</dbReference>
<dbReference type="Gene3D" id="3.40.50.12780">
    <property type="entry name" value="N-terminal domain of ligase-like"/>
    <property type="match status" value="1"/>
</dbReference>
<evidence type="ECO:0000256" key="2">
    <source>
        <dbReference type="ARBA" id="ARBA00022553"/>
    </source>
</evidence>
<keyword evidence="2" id="KW-0597">Phosphoprotein</keyword>
<protein>
    <recommendedName>
        <fullName evidence="4">AMP-dependent synthetase/ligase domain-containing protein</fullName>
    </recommendedName>
</protein>
<evidence type="ECO:0000256" key="1">
    <source>
        <dbReference type="ARBA" id="ARBA00022450"/>
    </source>
</evidence>
<dbReference type="AlphaFoldDB" id="A0A420SCG0"/>
<dbReference type="SUPFAM" id="SSF56801">
    <property type="entry name" value="Acetyl-CoA synthetase-like"/>
    <property type="match status" value="1"/>
</dbReference>
<keyword evidence="3" id="KW-0436">Ligase</keyword>
<dbReference type="InterPro" id="IPR000873">
    <property type="entry name" value="AMP-dep_synth/lig_dom"/>
</dbReference>
<gene>
    <name evidence="5" type="ORF">BFJ72_g13468</name>
</gene>
<dbReference type="PANTHER" id="PTHR45527:SF16">
    <property type="entry name" value="NONRIBOSOMAL PEPTIDE SYNTHASE ATNA-RELATED"/>
    <property type="match status" value="1"/>
</dbReference>
<dbReference type="Pfam" id="PF00501">
    <property type="entry name" value="AMP-binding"/>
    <property type="match status" value="1"/>
</dbReference>